<keyword evidence="1" id="KW-0812">Transmembrane</keyword>
<sequence length="367" mass="38657">MVLILMLVVMPAAAEDITITRSIPMSSYLGEDFTVTLSIEGLDAGGIIETLPDGLLFVSTEHPAEQTDVSGQHVVFSVVDEEEIVYTVKPSRLGSQTIDGIWADVAALTNGTIAGSTVSVFSRSGGSSSDDDVDIGSATVTATPTENVTSTLSASGDVCERTFTVEGTAVRSLTLTGPSSLDESSFYVRTIDCPDGVPAVEYTAFQYLEMDLTGCSDDDISGAMVRFTVDRSWIEEQSISEASIVLMRYHDGWTTLQTKRVRSGDTDTVLMYEASVPGFSVFAISGRALTVSTSDTTGDGVKASATVSVPADADASVPQTEAAGETGETESAGTALFGGIVLIFIIVCLLGGYWYLKKNETGNEVDK</sequence>
<dbReference type="GeneID" id="76834921"/>
<accession>A0A9X9T6Q0</accession>
<organism evidence="2 3">
    <name type="scientific">Methanogenium organophilum</name>
    <dbReference type="NCBI Taxonomy" id="2199"/>
    <lineage>
        <taxon>Archaea</taxon>
        <taxon>Methanobacteriati</taxon>
        <taxon>Methanobacteriota</taxon>
        <taxon>Stenosarchaea group</taxon>
        <taxon>Methanomicrobia</taxon>
        <taxon>Methanomicrobiales</taxon>
        <taxon>Methanomicrobiaceae</taxon>
        <taxon>Methanogenium</taxon>
    </lineage>
</organism>
<evidence type="ECO:0000313" key="2">
    <source>
        <dbReference type="EMBL" id="WAI00264.1"/>
    </source>
</evidence>
<dbReference type="KEGG" id="mou:OU421_07425"/>
<dbReference type="AlphaFoldDB" id="A0A9X9T6Q0"/>
<keyword evidence="1" id="KW-1133">Transmembrane helix</keyword>
<evidence type="ECO:0000313" key="3">
    <source>
        <dbReference type="Proteomes" id="UP001163096"/>
    </source>
</evidence>
<protein>
    <submittedName>
        <fullName evidence="2">PGF-pre-PGF domain-containing protein</fullName>
    </submittedName>
</protein>
<dbReference type="Proteomes" id="UP001163096">
    <property type="component" value="Chromosome"/>
</dbReference>
<keyword evidence="1" id="KW-0472">Membrane</keyword>
<proteinExistence type="predicted"/>
<name>A0A9X9T6Q0_METOG</name>
<feature type="transmembrane region" description="Helical" evidence="1">
    <location>
        <begin position="335"/>
        <end position="356"/>
    </location>
</feature>
<dbReference type="NCBIfam" id="TIGR04213">
    <property type="entry name" value="PGF_pre_PGF"/>
    <property type="match status" value="1"/>
</dbReference>
<keyword evidence="3" id="KW-1185">Reference proteome</keyword>
<gene>
    <name evidence="2" type="ORF">OU421_07425</name>
</gene>
<dbReference type="RefSeq" id="WP_268185437.1">
    <property type="nucleotide sequence ID" value="NZ_CP113361.1"/>
</dbReference>
<dbReference type="EMBL" id="CP113361">
    <property type="protein sequence ID" value="WAI00264.1"/>
    <property type="molecule type" value="Genomic_DNA"/>
</dbReference>
<evidence type="ECO:0000256" key="1">
    <source>
        <dbReference type="SAM" id="Phobius"/>
    </source>
</evidence>
<reference evidence="2" key="1">
    <citation type="submission" date="2022-11" db="EMBL/GenBank/DDBJ databases">
        <title>Complete genome sequence of Methanogenium organophilum DSM 3596.</title>
        <authorList>
            <person name="Chen S.-C."/>
            <person name="Lai S.-J."/>
            <person name="You Y.-T."/>
        </authorList>
    </citation>
    <scope>NUCLEOTIDE SEQUENCE</scope>
    <source>
        <strain evidence="2">DSM 3596</strain>
    </source>
</reference>
<dbReference type="InterPro" id="IPR026453">
    <property type="entry name" value="PGF_pre_PGF"/>
</dbReference>